<dbReference type="InterPro" id="IPR004360">
    <property type="entry name" value="Glyas_Fos-R_dOase_dom"/>
</dbReference>
<name>A0A382FG55_9ZZZZ</name>
<feature type="non-terminal residue" evidence="2">
    <location>
        <position position="43"/>
    </location>
</feature>
<reference evidence="2" key="1">
    <citation type="submission" date="2018-05" db="EMBL/GenBank/DDBJ databases">
        <authorList>
            <person name="Lanie J.A."/>
            <person name="Ng W.-L."/>
            <person name="Kazmierczak K.M."/>
            <person name="Andrzejewski T.M."/>
            <person name="Davidsen T.M."/>
            <person name="Wayne K.J."/>
            <person name="Tettelin H."/>
            <person name="Glass J.I."/>
            <person name="Rusch D."/>
            <person name="Podicherti R."/>
            <person name="Tsui H.-C.T."/>
            <person name="Winkler M.E."/>
        </authorList>
    </citation>
    <scope>NUCLEOTIDE SEQUENCE</scope>
</reference>
<evidence type="ECO:0000259" key="1">
    <source>
        <dbReference type="Pfam" id="PF00903"/>
    </source>
</evidence>
<feature type="domain" description="Glyoxalase/fosfomycin resistance/dioxygenase" evidence="1">
    <location>
        <begin position="5"/>
        <end position="32"/>
    </location>
</feature>
<dbReference type="EMBL" id="UINC01049321">
    <property type="protein sequence ID" value="SVB60961.1"/>
    <property type="molecule type" value="Genomic_DNA"/>
</dbReference>
<accession>A0A382FG55</accession>
<proteinExistence type="predicted"/>
<dbReference type="InterPro" id="IPR029068">
    <property type="entry name" value="Glyas_Bleomycin-R_OHBP_Dase"/>
</dbReference>
<sequence>MAISGINHLAFITHDLEATIRFYRDLLGMTLESPQNVIGPPAA</sequence>
<dbReference type="Pfam" id="PF00903">
    <property type="entry name" value="Glyoxalase"/>
    <property type="match status" value="1"/>
</dbReference>
<gene>
    <name evidence="2" type="ORF">METZ01_LOCUS213815</name>
</gene>
<evidence type="ECO:0000313" key="2">
    <source>
        <dbReference type="EMBL" id="SVB60961.1"/>
    </source>
</evidence>
<dbReference type="AlphaFoldDB" id="A0A382FG55"/>
<dbReference type="Gene3D" id="3.10.180.10">
    <property type="entry name" value="2,3-Dihydroxybiphenyl 1,2-Dioxygenase, domain 1"/>
    <property type="match status" value="1"/>
</dbReference>
<dbReference type="SUPFAM" id="SSF54593">
    <property type="entry name" value="Glyoxalase/Bleomycin resistance protein/Dihydroxybiphenyl dioxygenase"/>
    <property type="match status" value="1"/>
</dbReference>
<protein>
    <recommendedName>
        <fullName evidence="1">Glyoxalase/fosfomycin resistance/dioxygenase domain-containing protein</fullName>
    </recommendedName>
</protein>
<organism evidence="2">
    <name type="scientific">marine metagenome</name>
    <dbReference type="NCBI Taxonomy" id="408172"/>
    <lineage>
        <taxon>unclassified sequences</taxon>
        <taxon>metagenomes</taxon>
        <taxon>ecological metagenomes</taxon>
    </lineage>
</organism>